<dbReference type="InterPro" id="IPR032710">
    <property type="entry name" value="NTF2-like_dom_sf"/>
</dbReference>
<dbReference type="RefSeq" id="WP_338178795.1">
    <property type="nucleotide sequence ID" value="NZ_JAEKNQ010000033.1"/>
</dbReference>
<dbReference type="InterPro" id="IPR037401">
    <property type="entry name" value="SnoaL-like"/>
</dbReference>
<dbReference type="Gene3D" id="3.10.450.50">
    <property type="match status" value="1"/>
</dbReference>
<accession>A0A934K7K5</accession>
<dbReference type="EMBL" id="JAEKNQ010000033">
    <property type="protein sequence ID" value="MBJ7603191.1"/>
    <property type="molecule type" value="Genomic_DNA"/>
</dbReference>
<gene>
    <name evidence="2" type="ORF">JF888_08400</name>
</gene>
<proteinExistence type="predicted"/>
<evidence type="ECO:0000313" key="3">
    <source>
        <dbReference type="Proteomes" id="UP000620075"/>
    </source>
</evidence>
<comment type="caution">
    <text evidence="2">The sequence shown here is derived from an EMBL/GenBank/DDBJ whole genome shotgun (WGS) entry which is preliminary data.</text>
</comment>
<organism evidence="2 3">
    <name type="scientific">Candidatus Dormiibacter inghamiae</name>
    <dbReference type="NCBI Taxonomy" id="3127013"/>
    <lineage>
        <taxon>Bacteria</taxon>
        <taxon>Bacillati</taxon>
        <taxon>Candidatus Dormiibacterota</taxon>
        <taxon>Candidatus Dormibacteria</taxon>
        <taxon>Candidatus Dormibacterales</taxon>
        <taxon>Candidatus Dormibacteraceae</taxon>
        <taxon>Candidatus Dormiibacter</taxon>
    </lineage>
</organism>
<reference evidence="2 3" key="1">
    <citation type="submission" date="2020-10" db="EMBL/GenBank/DDBJ databases">
        <title>Ca. Dormibacterota MAGs.</title>
        <authorList>
            <person name="Montgomery K."/>
        </authorList>
    </citation>
    <scope>NUCLEOTIDE SEQUENCE [LARGE SCALE GENOMIC DNA]</scope>
    <source>
        <strain evidence="2">SC8811_S16_3</strain>
    </source>
</reference>
<dbReference type="CDD" id="cd00531">
    <property type="entry name" value="NTF2_like"/>
    <property type="match status" value="1"/>
</dbReference>
<dbReference type="Pfam" id="PF12680">
    <property type="entry name" value="SnoaL_2"/>
    <property type="match status" value="1"/>
</dbReference>
<dbReference type="AlphaFoldDB" id="A0A934K7K5"/>
<name>A0A934K7K5_9BACT</name>
<sequence length="120" mass="14204">MRQRADFEAWLQAYTAAWDSNNRNEIGALFTEDAEYYTAPFRQPWRGRNEIVEGWLQRRDEPGDHSFRHELIAVDGDLGVVRGWTQYKDAEATRFSNLWLIRLNGDSQASSFVEWWMQET</sequence>
<dbReference type="Proteomes" id="UP000620075">
    <property type="component" value="Unassembled WGS sequence"/>
</dbReference>
<feature type="domain" description="SnoaL-like" evidence="1">
    <location>
        <begin position="12"/>
        <end position="103"/>
    </location>
</feature>
<protein>
    <submittedName>
        <fullName evidence="2">Nuclear transport factor 2 family protein</fullName>
    </submittedName>
</protein>
<dbReference type="SUPFAM" id="SSF54427">
    <property type="entry name" value="NTF2-like"/>
    <property type="match status" value="1"/>
</dbReference>
<evidence type="ECO:0000313" key="2">
    <source>
        <dbReference type="EMBL" id="MBJ7603191.1"/>
    </source>
</evidence>
<evidence type="ECO:0000259" key="1">
    <source>
        <dbReference type="Pfam" id="PF12680"/>
    </source>
</evidence>